<accession>A0ABP3VEV1</accession>
<comment type="caution">
    <text evidence="1">The sequence shown here is derived from an EMBL/GenBank/DDBJ whole genome shotgun (WGS) entry which is preliminary data.</text>
</comment>
<protein>
    <submittedName>
        <fullName evidence="1">Uncharacterized protein</fullName>
    </submittedName>
</protein>
<dbReference type="Proteomes" id="UP001500279">
    <property type="component" value="Unassembled WGS sequence"/>
</dbReference>
<proteinExistence type="predicted"/>
<sequence>MTAAPTPWTAGDMRPRRLYLSICHAYERLGPHARSALRQAVGPESSLPNVMAAAQLIVGTTDADDLALVVARLISMSNENAASVGLHWPQPSGDPGDP</sequence>
<keyword evidence="2" id="KW-1185">Reference proteome</keyword>
<gene>
    <name evidence="1" type="ORF">GCM10009107_36150</name>
</gene>
<dbReference type="RefSeq" id="WP_141285067.1">
    <property type="nucleotide sequence ID" value="NZ_BAAAEW010000023.1"/>
</dbReference>
<organism evidence="1 2">
    <name type="scientific">Ideonella azotifigens</name>
    <dbReference type="NCBI Taxonomy" id="513160"/>
    <lineage>
        <taxon>Bacteria</taxon>
        <taxon>Pseudomonadati</taxon>
        <taxon>Pseudomonadota</taxon>
        <taxon>Betaproteobacteria</taxon>
        <taxon>Burkholderiales</taxon>
        <taxon>Sphaerotilaceae</taxon>
        <taxon>Ideonella</taxon>
    </lineage>
</organism>
<dbReference type="EMBL" id="BAAAEW010000023">
    <property type="protein sequence ID" value="GAA0757001.1"/>
    <property type="molecule type" value="Genomic_DNA"/>
</dbReference>
<reference evidence="2" key="1">
    <citation type="journal article" date="2019" name="Int. J. Syst. Evol. Microbiol.">
        <title>The Global Catalogue of Microorganisms (GCM) 10K type strain sequencing project: providing services to taxonomists for standard genome sequencing and annotation.</title>
        <authorList>
            <consortium name="The Broad Institute Genomics Platform"/>
            <consortium name="The Broad Institute Genome Sequencing Center for Infectious Disease"/>
            <person name="Wu L."/>
            <person name="Ma J."/>
        </authorList>
    </citation>
    <scope>NUCLEOTIDE SEQUENCE [LARGE SCALE GENOMIC DNA]</scope>
    <source>
        <strain evidence="2">JCM 15503</strain>
    </source>
</reference>
<evidence type="ECO:0000313" key="2">
    <source>
        <dbReference type="Proteomes" id="UP001500279"/>
    </source>
</evidence>
<name>A0ABP3VEV1_9BURK</name>
<evidence type="ECO:0000313" key="1">
    <source>
        <dbReference type="EMBL" id="GAA0757001.1"/>
    </source>
</evidence>